<evidence type="ECO:0000313" key="2">
    <source>
        <dbReference type="Proteomes" id="UP000054350"/>
    </source>
</evidence>
<proteinExistence type="predicted"/>
<protein>
    <submittedName>
        <fullName evidence="1">Uncharacterized protein</fullName>
    </submittedName>
</protein>
<sequence length="172" mass="18705">MSQPIPLAHFSVRLMQPYCVPIGLAISFAALLLTWTINGPPSPRDVTWQFNEGWPNCYIRAGATLTGSAMLYLPRSSVLYVMGGRAASTGVECIDVAVVDVSQVVDLTDPEEEAVTTADWTVPEGAWLPVAVQRDNGPSEVADLWMHPLGEDGDERRPWVVRNVVNATKGDV</sequence>
<accession>A0A0L0T2F1</accession>
<dbReference type="EMBL" id="GG745359">
    <property type="protein sequence ID" value="KNE69003.1"/>
    <property type="molecule type" value="Genomic_DNA"/>
</dbReference>
<reference evidence="2" key="2">
    <citation type="submission" date="2009-11" db="EMBL/GenBank/DDBJ databases">
        <title>The Genome Sequence of Allomyces macrogynus strain ATCC 38327.</title>
        <authorList>
            <consortium name="The Broad Institute Genome Sequencing Platform"/>
            <person name="Russ C."/>
            <person name="Cuomo C."/>
            <person name="Shea T."/>
            <person name="Young S.K."/>
            <person name="Zeng Q."/>
            <person name="Koehrsen M."/>
            <person name="Haas B."/>
            <person name="Borodovsky M."/>
            <person name="Guigo R."/>
            <person name="Alvarado L."/>
            <person name="Berlin A."/>
            <person name="Borenstein D."/>
            <person name="Chen Z."/>
            <person name="Engels R."/>
            <person name="Freedman E."/>
            <person name="Gellesch M."/>
            <person name="Goldberg J."/>
            <person name="Griggs A."/>
            <person name="Gujja S."/>
            <person name="Heiman D."/>
            <person name="Hepburn T."/>
            <person name="Howarth C."/>
            <person name="Jen D."/>
            <person name="Larson L."/>
            <person name="Lewis B."/>
            <person name="Mehta T."/>
            <person name="Park D."/>
            <person name="Pearson M."/>
            <person name="Roberts A."/>
            <person name="Saif S."/>
            <person name="Shenoy N."/>
            <person name="Sisk P."/>
            <person name="Stolte C."/>
            <person name="Sykes S."/>
            <person name="Walk T."/>
            <person name="White J."/>
            <person name="Yandava C."/>
            <person name="Burger G."/>
            <person name="Gray M.W."/>
            <person name="Holland P.W.H."/>
            <person name="King N."/>
            <person name="Lang F.B.F."/>
            <person name="Roger A.J."/>
            <person name="Ruiz-Trillo I."/>
            <person name="Lander E."/>
            <person name="Nusbaum C."/>
        </authorList>
    </citation>
    <scope>NUCLEOTIDE SEQUENCE [LARGE SCALE GENOMIC DNA]</scope>
    <source>
        <strain evidence="2">ATCC 38327</strain>
    </source>
</reference>
<evidence type="ECO:0000313" key="1">
    <source>
        <dbReference type="EMBL" id="KNE69003.1"/>
    </source>
</evidence>
<name>A0A0L0T2F1_ALLM3</name>
<dbReference type="VEuPathDB" id="FungiDB:AMAG_13879"/>
<gene>
    <name evidence="1" type="ORF">AMAG_13879</name>
</gene>
<reference evidence="1 2" key="1">
    <citation type="submission" date="2009-11" db="EMBL/GenBank/DDBJ databases">
        <title>Annotation of Allomyces macrogynus ATCC 38327.</title>
        <authorList>
            <consortium name="The Broad Institute Genome Sequencing Platform"/>
            <person name="Russ C."/>
            <person name="Cuomo C."/>
            <person name="Burger G."/>
            <person name="Gray M.W."/>
            <person name="Holland P.W.H."/>
            <person name="King N."/>
            <person name="Lang F.B.F."/>
            <person name="Roger A.J."/>
            <person name="Ruiz-Trillo I."/>
            <person name="Young S.K."/>
            <person name="Zeng Q."/>
            <person name="Gargeya S."/>
            <person name="Fitzgerald M."/>
            <person name="Haas B."/>
            <person name="Abouelleil A."/>
            <person name="Alvarado L."/>
            <person name="Arachchi H.M."/>
            <person name="Berlin A."/>
            <person name="Chapman S.B."/>
            <person name="Gearin G."/>
            <person name="Goldberg J."/>
            <person name="Griggs A."/>
            <person name="Gujja S."/>
            <person name="Hansen M."/>
            <person name="Heiman D."/>
            <person name="Howarth C."/>
            <person name="Larimer J."/>
            <person name="Lui A."/>
            <person name="MacDonald P.J.P."/>
            <person name="McCowen C."/>
            <person name="Montmayeur A."/>
            <person name="Murphy C."/>
            <person name="Neiman D."/>
            <person name="Pearson M."/>
            <person name="Priest M."/>
            <person name="Roberts A."/>
            <person name="Saif S."/>
            <person name="Shea T."/>
            <person name="Sisk P."/>
            <person name="Stolte C."/>
            <person name="Sykes S."/>
            <person name="Wortman J."/>
            <person name="Nusbaum C."/>
            <person name="Birren B."/>
        </authorList>
    </citation>
    <scope>NUCLEOTIDE SEQUENCE [LARGE SCALE GENOMIC DNA]</scope>
    <source>
        <strain evidence="1 2">ATCC 38327</strain>
    </source>
</reference>
<keyword evidence="2" id="KW-1185">Reference proteome</keyword>
<organism evidence="1 2">
    <name type="scientific">Allomyces macrogynus (strain ATCC 38327)</name>
    <name type="common">Allomyces javanicus var. macrogynus</name>
    <dbReference type="NCBI Taxonomy" id="578462"/>
    <lineage>
        <taxon>Eukaryota</taxon>
        <taxon>Fungi</taxon>
        <taxon>Fungi incertae sedis</taxon>
        <taxon>Blastocladiomycota</taxon>
        <taxon>Blastocladiomycetes</taxon>
        <taxon>Blastocladiales</taxon>
        <taxon>Blastocladiaceae</taxon>
        <taxon>Allomyces</taxon>
    </lineage>
</organism>
<dbReference type="AlphaFoldDB" id="A0A0L0T2F1"/>
<dbReference type="Proteomes" id="UP000054350">
    <property type="component" value="Unassembled WGS sequence"/>
</dbReference>